<accession>A0A0G0XIX6</accession>
<dbReference type="STRING" id="1619048.UU49_C0041G0004"/>
<evidence type="ECO:0000313" key="1">
    <source>
        <dbReference type="EMBL" id="KKR96740.1"/>
    </source>
</evidence>
<dbReference type="Proteomes" id="UP000034108">
    <property type="component" value="Unassembled WGS sequence"/>
</dbReference>
<dbReference type="EMBL" id="LCAV01000041">
    <property type="protein sequence ID" value="KKR96740.1"/>
    <property type="molecule type" value="Genomic_DNA"/>
</dbReference>
<evidence type="ECO:0000313" key="2">
    <source>
        <dbReference type="Proteomes" id="UP000034108"/>
    </source>
</evidence>
<proteinExistence type="predicted"/>
<sequence>MIARARAGGAKFCGGGARLRRGFGGQARAGKNSFPPTPFLFARLRSVVSVRPAAAGRQSIVSFKKSSNFVVKIYQNPTI</sequence>
<reference evidence="1 2" key="1">
    <citation type="journal article" date="2015" name="Nature">
        <title>rRNA introns, odd ribosomes, and small enigmatic genomes across a large radiation of phyla.</title>
        <authorList>
            <person name="Brown C.T."/>
            <person name="Hug L.A."/>
            <person name="Thomas B.C."/>
            <person name="Sharon I."/>
            <person name="Castelle C.J."/>
            <person name="Singh A."/>
            <person name="Wilkins M.J."/>
            <person name="Williams K.H."/>
            <person name="Banfield J.F."/>
        </authorList>
    </citation>
    <scope>NUCLEOTIDE SEQUENCE [LARGE SCALE GENOMIC DNA]</scope>
</reference>
<comment type="caution">
    <text evidence="1">The sequence shown here is derived from an EMBL/GenBank/DDBJ whole genome shotgun (WGS) entry which is preliminary data.</text>
</comment>
<protein>
    <submittedName>
        <fullName evidence="1">Uncharacterized protein</fullName>
    </submittedName>
</protein>
<dbReference type="AlphaFoldDB" id="A0A0G0XIX6"/>
<organism evidence="1 2">
    <name type="scientific">Candidatus Magasanikbacteria bacterium GW2011_GWC2_41_17</name>
    <dbReference type="NCBI Taxonomy" id="1619048"/>
    <lineage>
        <taxon>Bacteria</taxon>
        <taxon>Candidatus Magasanikiibacteriota</taxon>
    </lineage>
</organism>
<gene>
    <name evidence="1" type="ORF">UU49_C0041G0004</name>
</gene>
<name>A0A0G0XIX6_9BACT</name>